<reference evidence="11" key="1">
    <citation type="journal article" date="2023" name="Plant J.">
        <title>The genome of the king protea, Protea cynaroides.</title>
        <authorList>
            <person name="Chang J."/>
            <person name="Duong T.A."/>
            <person name="Schoeman C."/>
            <person name="Ma X."/>
            <person name="Roodt D."/>
            <person name="Barker N."/>
            <person name="Li Z."/>
            <person name="Van de Peer Y."/>
            <person name="Mizrachi E."/>
        </authorList>
    </citation>
    <scope>NUCLEOTIDE SEQUENCE</scope>
    <source>
        <tissue evidence="11">Young leaves</tissue>
    </source>
</reference>
<dbReference type="PANTHER" id="PTHR22937">
    <property type="entry name" value="E3 UBIQUITIN-PROTEIN LIGASE RNF165"/>
    <property type="match status" value="1"/>
</dbReference>
<comment type="catalytic activity">
    <reaction evidence="1">
        <text>S-ubiquitinyl-[E2 ubiquitin-conjugating enzyme]-L-cysteine + [acceptor protein]-L-lysine = [E2 ubiquitin-conjugating enzyme]-L-cysteine + N(6)-ubiquitinyl-[acceptor protein]-L-lysine.</text>
        <dbReference type="EC" id="2.3.2.27"/>
    </reaction>
</comment>
<comment type="caution">
    <text evidence="11">The sequence shown here is derived from an EMBL/GenBank/DDBJ whole genome shotgun (WGS) entry which is preliminary data.</text>
</comment>
<dbReference type="InterPro" id="IPR045191">
    <property type="entry name" value="MBR1/2-like"/>
</dbReference>
<gene>
    <name evidence="11" type="ORF">NE237_021236</name>
</gene>
<evidence type="ECO:0000256" key="7">
    <source>
        <dbReference type="ARBA" id="ARBA00022833"/>
    </source>
</evidence>
<keyword evidence="5 8" id="KW-0863">Zinc-finger</keyword>
<dbReference type="GO" id="GO:0061630">
    <property type="term" value="F:ubiquitin protein ligase activity"/>
    <property type="evidence" value="ECO:0007669"/>
    <property type="project" value="UniProtKB-EC"/>
</dbReference>
<dbReference type="OrthoDB" id="8062037at2759"/>
<keyword evidence="7" id="KW-0862">Zinc</keyword>
<evidence type="ECO:0000256" key="1">
    <source>
        <dbReference type="ARBA" id="ARBA00000900"/>
    </source>
</evidence>
<evidence type="ECO:0000313" key="11">
    <source>
        <dbReference type="EMBL" id="KAJ4961326.1"/>
    </source>
</evidence>
<dbReference type="InterPro" id="IPR013783">
    <property type="entry name" value="Ig-like_fold"/>
</dbReference>
<dbReference type="Proteomes" id="UP001141806">
    <property type="component" value="Unassembled WGS sequence"/>
</dbReference>
<evidence type="ECO:0000259" key="10">
    <source>
        <dbReference type="PROSITE" id="PS50089"/>
    </source>
</evidence>
<keyword evidence="6" id="KW-0833">Ubl conjugation pathway</keyword>
<keyword evidence="4" id="KW-0479">Metal-binding</keyword>
<dbReference type="GO" id="GO:0008270">
    <property type="term" value="F:zinc ion binding"/>
    <property type="evidence" value="ECO:0007669"/>
    <property type="project" value="UniProtKB-KW"/>
</dbReference>
<evidence type="ECO:0000256" key="8">
    <source>
        <dbReference type="PROSITE-ProRule" id="PRU00175"/>
    </source>
</evidence>
<feature type="domain" description="RING-type" evidence="10">
    <location>
        <begin position="386"/>
        <end position="427"/>
    </location>
</feature>
<dbReference type="SUPFAM" id="SSF57850">
    <property type="entry name" value="RING/U-box"/>
    <property type="match status" value="1"/>
</dbReference>
<dbReference type="PANTHER" id="PTHR22937:SF122">
    <property type="entry name" value="RING-TYPE E3 UBIQUITIN TRANSFERASE"/>
    <property type="match status" value="1"/>
</dbReference>
<name>A0A9Q0H7G7_9MAGN</name>
<dbReference type="Gene3D" id="3.30.40.10">
    <property type="entry name" value="Zinc/RING finger domain, C3HC4 (zinc finger)"/>
    <property type="match status" value="1"/>
</dbReference>
<evidence type="ECO:0000256" key="4">
    <source>
        <dbReference type="ARBA" id="ARBA00022723"/>
    </source>
</evidence>
<evidence type="ECO:0000256" key="5">
    <source>
        <dbReference type="ARBA" id="ARBA00022771"/>
    </source>
</evidence>
<dbReference type="InterPro" id="IPR013083">
    <property type="entry name" value="Znf_RING/FYVE/PHD"/>
</dbReference>
<dbReference type="EC" id="2.3.2.27" evidence="2"/>
<dbReference type="SUPFAM" id="SSF49452">
    <property type="entry name" value="Starch-binding domain-like"/>
    <property type="match status" value="1"/>
</dbReference>
<evidence type="ECO:0000313" key="12">
    <source>
        <dbReference type="Proteomes" id="UP001141806"/>
    </source>
</evidence>
<organism evidence="11 12">
    <name type="scientific">Protea cynaroides</name>
    <dbReference type="NCBI Taxonomy" id="273540"/>
    <lineage>
        <taxon>Eukaryota</taxon>
        <taxon>Viridiplantae</taxon>
        <taxon>Streptophyta</taxon>
        <taxon>Embryophyta</taxon>
        <taxon>Tracheophyta</taxon>
        <taxon>Spermatophyta</taxon>
        <taxon>Magnoliopsida</taxon>
        <taxon>Proteales</taxon>
        <taxon>Proteaceae</taxon>
        <taxon>Protea</taxon>
    </lineage>
</organism>
<feature type="region of interest" description="Disordered" evidence="9">
    <location>
        <begin position="173"/>
        <end position="203"/>
    </location>
</feature>
<dbReference type="AlphaFoldDB" id="A0A9Q0H7G7"/>
<protein>
    <recommendedName>
        <fullName evidence="2">RING-type E3 ubiquitin transferase</fullName>
        <ecNumber evidence="2">2.3.2.27</ecNumber>
    </recommendedName>
</protein>
<evidence type="ECO:0000256" key="3">
    <source>
        <dbReference type="ARBA" id="ARBA00022679"/>
    </source>
</evidence>
<keyword evidence="12" id="KW-1185">Reference proteome</keyword>
<feature type="compositionally biased region" description="Low complexity" evidence="9">
    <location>
        <begin position="193"/>
        <end position="203"/>
    </location>
</feature>
<dbReference type="InterPro" id="IPR001841">
    <property type="entry name" value="Znf_RING"/>
</dbReference>
<dbReference type="GO" id="GO:0030246">
    <property type="term" value="F:carbohydrate binding"/>
    <property type="evidence" value="ECO:0007669"/>
    <property type="project" value="InterPro"/>
</dbReference>
<evidence type="ECO:0000256" key="9">
    <source>
        <dbReference type="SAM" id="MobiDB-lite"/>
    </source>
</evidence>
<keyword evidence="3" id="KW-0808">Transferase</keyword>
<proteinExistence type="predicted"/>
<dbReference type="PROSITE" id="PS50089">
    <property type="entry name" value="ZF_RING_2"/>
    <property type="match status" value="1"/>
</dbReference>
<evidence type="ECO:0000256" key="6">
    <source>
        <dbReference type="ARBA" id="ARBA00022786"/>
    </source>
</evidence>
<dbReference type="EMBL" id="JAMYWD010000009">
    <property type="protein sequence ID" value="KAJ4961326.1"/>
    <property type="molecule type" value="Genomic_DNA"/>
</dbReference>
<feature type="compositionally biased region" description="Basic residues" evidence="9">
    <location>
        <begin position="177"/>
        <end position="192"/>
    </location>
</feature>
<dbReference type="Gene3D" id="2.60.40.10">
    <property type="entry name" value="Immunoglobulins"/>
    <property type="match status" value="1"/>
</dbReference>
<evidence type="ECO:0000256" key="2">
    <source>
        <dbReference type="ARBA" id="ARBA00012483"/>
    </source>
</evidence>
<dbReference type="InterPro" id="IPR013784">
    <property type="entry name" value="Carb-bd-like_fold"/>
</dbReference>
<sequence>MAGRFGLLPSFYGSMLCPGYLLRYHLRHTRYCLWFSCCHHGNPEDLAETLPYPHKGPAFTSVSPSINFTAWKKYMILKRLVGQSGWGWNDDKQTFKQMADLRVLSEKKSFKTVKLCFKLPYYSQWRQSLLVCGFKPVLGSWNMKKGVWFKLQIHAIPFKKKVSTPEVIRSSADWQAKKVRKKKQRNPNRKKNQQGLTTPTTAANSTSVAVAPDVWCSPGIGYVADDAPVDCVVARRPVAGRGRVYGERMNHRERSYTTRRTSNLENISVLDSPSAFETLRSGADVFGDRHYRHFRRRSPGGLAEIVMFQNSLLLGGRSDKYDQYREWRLDVDNMSYEELLELGDRIGYVSTGLREDDIFHCLRKNKHLIMMDDFPSSLPTESDWKCSICQEDYKADDEVGKLDCGHIYHICCIKQWLLQKNACPVCKSVAAVQY</sequence>
<dbReference type="SMART" id="SM00184">
    <property type="entry name" value="RING"/>
    <property type="match status" value="1"/>
</dbReference>
<dbReference type="Pfam" id="PF13639">
    <property type="entry name" value="zf-RING_2"/>
    <property type="match status" value="1"/>
</dbReference>
<accession>A0A9Q0H7G7</accession>